<gene>
    <name evidence="5" type="ORF">B0I31_11226</name>
</gene>
<dbReference type="InterPro" id="IPR000835">
    <property type="entry name" value="HTH_MarR-typ"/>
</dbReference>
<evidence type="ECO:0000259" key="4">
    <source>
        <dbReference type="Pfam" id="PF12802"/>
    </source>
</evidence>
<dbReference type="Pfam" id="PF12802">
    <property type="entry name" value="MarR_2"/>
    <property type="match status" value="1"/>
</dbReference>
<feature type="domain" description="HTH marR-type" evidence="4">
    <location>
        <begin position="26"/>
        <end position="86"/>
    </location>
</feature>
<keyword evidence="3" id="KW-0804">Transcription</keyword>
<evidence type="ECO:0000313" key="5">
    <source>
        <dbReference type="EMBL" id="PSL52558.1"/>
    </source>
</evidence>
<dbReference type="EMBL" id="PYAX01000012">
    <property type="protein sequence ID" value="PSL52558.1"/>
    <property type="molecule type" value="Genomic_DNA"/>
</dbReference>
<comment type="caution">
    <text evidence="5">The sequence shown here is derived from an EMBL/GenBank/DDBJ whole genome shotgun (WGS) entry which is preliminary data.</text>
</comment>
<evidence type="ECO:0000256" key="1">
    <source>
        <dbReference type="ARBA" id="ARBA00023015"/>
    </source>
</evidence>
<evidence type="ECO:0000313" key="6">
    <source>
        <dbReference type="Proteomes" id="UP000241118"/>
    </source>
</evidence>
<organism evidence="5 6">
    <name type="scientific">Saccharothrix carnea</name>
    <dbReference type="NCBI Taxonomy" id="1280637"/>
    <lineage>
        <taxon>Bacteria</taxon>
        <taxon>Bacillati</taxon>
        <taxon>Actinomycetota</taxon>
        <taxon>Actinomycetes</taxon>
        <taxon>Pseudonocardiales</taxon>
        <taxon>Pseudonocardiaceae</taxon>
        <taxon>Saccharothrix</taxon>
    </lineage>
</organism>
<accession>A0A2P8I269</accession>
<keyword evidence="6" id="KW-1185">Reference proteome</keyword>
<dbReference type="Gene3D" id="1.10.10.10">
    <property type="entry name" value="Winged helix-like DNA-binding domain superfamily/Winged helix DNA-binding domain"/>
    <property type="match status" value="1"/>
</dbReference>
<keyword evidence="2 5" id="KW-0238">DNA-binding</keyword>
<dbReference type="PANTHER" id="PTHR38465:SF2">
    <property type="entry name" value="HTH-TYPE TRANSCRIPTIONAL REGULATOR MMPR5"/>
    <property type="match status" value="1"/>
</dbReference>
<evidence type="ECO:0000256" key="2">
    <source>
        <dbReference type="ARBA" id="ARBA00023125"/>
    </source>
</evidence>
<dbReference type="InterPro" id="IPR052362">
    <property type="entry name" value="HTH-GbsR_regulator"/>
</dbReference>
<keyword evidence="1" id="KW-0805">Transcription regulation</keyword>
<protein>
    <submittedName>
        <fullName evidence="5">DNA-binding transcriptional regulator GbsR (MarR family)</fullName>
    </submittedName>
</protein>
<dbReference type="InterPro" id="IPR036388">
    <property type="entry name" value="WH-like_DNA-bd_sf"/>
</dbReference>
<reference evidence="5 6" key="1">
    <citation type="submission" date="2018-03" db="EMBL/GenBank/DDBJ databases">
        <title>Genomic Encyclopedia of Type Strains, Phase III (KMG-III): the genomes of soil and plant-associated and newly described type strains.</title>
        <authorList>
            <person name="Whitman W."/>
        </authorList>
    </citation>
    <scope>NUCLEOTIDE SEQUENCE [LARGE SCALE GENOMIC DNA]</scope>
    <source>
        <strain evidence="5 6">CGMCC 4.7097</strain>
    </source>
</reference>
<proteinExistence type="predicted"/>
<sequence length="169" mass="19192">MTQVGERDDQAVLRFIERFGAVFAESGMPRMPARVFVALLATDSGELTAAELADLLRVSPAAISGAVRYLAQMNLVSRERETGSRRDLYRVFDDVWYEALFRRDEMLRRWSGPLNEGIGVLGPDTPAGKRIAETLMFFEFVHAELPNLLKHWRAYRDERLGARDSADRS</sequence>
<dbReference type="Proteomes" id="UP000241118">
    <property type="component" value="Unassembled WGS sequence"/>
</dbReference>
<dbReference type="AlphaFoldDB" id="A0A2P8I269"/>
<evidence type="ECO:0000256" key="3">
    <source>
        <dbReference type="ARBA" id="ARBA00023163"/>
    </source>
</evidence>
<dbReference type="GO" id="GO:0003700">
    <property type="term" value="F:DNA-binding transcription factor activity"/>
    <property type="evidence" value="ECO:0007669"/>
    <property type="project" value="InterPro"/>
</dbReference>
<dbReference type="PANTHER" id="PTHR38465">
    <property type="entry name" value="HTH-TYPE TRANSCRIPTIONAL REGULATOR MJ1563-RELATED"/>
    <property type="match status" value="1"/>
</dbReference>
<dbReference type="RefSeq" id="WP_245950551.1">
    <property type="nucleotide sequence ID" value="NZ_PYAX01000012.1"/>
</dbReference>
<dbReference type="InterPro" id="IPR036390">
    <property type="entry name" value="WH_DNA-bd_sf"/>
</dbReference>
<dbReference type="GO" id="GO:0003677">
    <property type="term" value="F:DNA binding"/>
    <property type="evidence" value="ECO:0007669"/>
    <property type="project" value="UniProtKB-KW"/>
</dbReference>
<dbReference type="SUPFAM" id="SSF46785">
    <property type="entry name" value="Winged helix' DNA-binding domain"/>
    <property type="match status" value="1"/>
</dbReference>
<name>A0A2P8I269_SACCR</name>